<dbReference type="Pfam" id="PF00990">
    <property type="entry name" value="GGDEF"/>
    <property type="match status" value="1"/>
</dbReference>
<dbReference type="RefSeq" id="WP_011766349.1">
    <property type="nucleotide sequence ID" value="NC_008702.1"/>
</dbReference>
<evidence type="ECO:0000313" key="6">
    <source>
        <dbReference type="Proteomes" id="UP000002588"/>
    </source>
</evidence>
<sequence length="382" mass="41446">MALDIRTIFFMLGLATLAAAVSLFLAQRVRLAVHGIECWAWGMACAACSGFLLAQRGALSPLLTVVAANSVLLLGLSLFWLGMRRFVGRSCSPSWIFAAPAIALPFLATRYLDDSDPAGRISFLSIIVALLLFLTASELLRHGERGRLGRRWVALLLILHGLFFCVRAILSATGTPLSDPFGSGRLAMMTGLEGFLFILFFTLGLVIMTSETLQAELNRQATRDPLTDVYNRRAFHDLSAHELARAQRSGRALALLLIDLDHFKQLNDRHGHHVGDLALKHFVARVAPCLRHQDIFARYGGEEFVVLLPDTEVTTALVVAERIRAAVAGHPLETSRGPVTITVSIGVATTLPTSPDITATINSADAALYRAKAEGRNRAVSG</sequence>
<dbReference type="KEGG" id="azo:azo2622"/>
<organism evidence="5 6">
    <name type="scientific">Azoarcus sp. (strain BH72)</name>
    <dbReference type="NCBI Taxonomy" id="418699"/>
    <lineage>
        <taxon>Bacteria</taxon>
        <taxon>Pseudomonadati</taxon>
        <taxon>Pseudomonadota</taxon>
        <taxon>Betaproteobacteria</taxon>
        <taxon>Rhodocyclales</taxon>
        <taxon>Zoogloeaceae</taxon>
        <taxon>Azoarcus</taxon>
    </lineage>
</organism>
<feature type="transmembrane region" description="Helical" evidence="3">
    <location>
        <begin position="194"/>
        <end position="213"/>
    </location>
</feature>
<dbReference type="SMART" id="SM00267">
    <property type="entry name" value="GGDEF"/>
    <property type="match status" value="1"/>
</dbReference>
<feature type="transmembrane region" description="Helical" evidence="3">
    <location>
        <begin position="118"/>
        <end position="140"/>
    </location>
</feature>
<dbReference type="EC" id="2.7.7.65" evidence="1"/>
<comment type="catalytic activity">
    <reaction evidence="2">
        <text>2 GTP = 3',3'-c-di-GMP + 2 diphosphate</text>
        <dbReference type="Rhea" id="RHEA:24898"/>
        <dbReference type="ChEBI" id="CHEBI:33019"/>
        <dbReference type="ChEBI" id="CHEBI:37565"/>
        <dbReference type="ChEBI" id="CHEBI:58805"/>
        <dbReference type="EC" id="2.7.7.65"/>
    </reaction>
</comment>
<dbReference type="CDD" id="cd01949">
    <property type="entry name" value="GGDEF"/>
    <property type="match status" value="1"/>
</dbReference>
<dbReference type="SUPFAM" id="SSF55073">
    <property type="entry name" value="Nucleotide cyclase"/>
    <property type="match status" value="1"/>
</dbReference>
<dbReference type="GO" id="GO:0052621">
    <property type="term" value="F:diguanylate cyclase activity"/>
    <property type="evidence" value="ECO:0007669"/>
    <property type="project" value="UniProtKB-EC"/>
</dbReference>
<evidence type="ECO:0000259" key="4">
    <source>
        <dbReference type="PROSITE" id="PS50887"/>
    </source>
</evidence>
<dbReference type="InterPro" id="IPR043128">
    <property type="entry name" value="Rev_trsase/Diguanyl_cyclase"/>
</dbReference>
<feature type="transmembrane region" description="Helical" evidence="3">
    <location>
        <begin position="61"/>
        <end position="82"/>
    </location>
</feature>
<dbReference type="eggNOG" id="COG3706">
    <property type="taxonomic scope" value="Bacteria"/>
</dbReference>
<dbReference type="AlphaFoldDB" id="A1K8T4"/>
<gene>
    <name evidence="5" type="ordered locus">azo2622</name>
</gene>
<dbReference type="Proteomes" id="UP000002588">
    <property type="component" value="Chromosome"/>
</dbReference>
<dbReference type="EMBL" id="AM406670">
    <property type="protein sequence ID" value="CAL95239.1"/>
    <property type="molecule type" value="Genomic_DNA"/>
</dbReference>
<dbReference type="GO" id="GO:0043709">
    <property type="term" value="P:cell adhesion involved in single-species biofilm formation"/>
    <property type="evidence" value="ECO:0007669"/>
    <property type="project" value="TreeGrafter"/>
</dbReference>
<keyword evidence="3" id="KW-0812">Transmembrane</keyword>
<proteinExistence type="predicted"/>
<dbReference type="GO" id="GO:0005886">
    <property type="term" value="C:plasma membrane"/>
    <property type="evidence" value="ECO:0007669"/>
    <property type="project" value="TreeGrafter"/>
</dbReference>
<dbReference type="PANTHER" id="PTHR45138">
    <property type="entry name" value="REGULATORY COMPONENTS OF SENSORY TRANSDUCTION SYSTEM"/>
    <property type="match status" value="1"/>
</dbReference>
<feature type="transmembrane region" description="Helical" evidence="3">
    <location>
        <begin position="94"/>
        <end position="112"/>
    </location>
</feature>
<dbReference type="InterPro" id="IPR050469">
    <property type="entry name" value="Diguanylate_Cyclase"/>
</dbReference>
<keyword evidence="3" id="KW-0472">Membrane</keyword>
<dbReference type="PROSITE" id="PS50887">
    <property type="entry name" value="GGDEF"/>
    <property type="match status" value="1"/>
</dbReference>
<keyword evidence="6" id="KW-1185">Reference proteome</keyword>
<keyword evidence="3" id="KW-1133">Transmembrane helix</keyword>
<dbReference type="NCBIfam" id="TIGR00254">
    <property type="entry name" value="GGDEF"/>
    <property type="match status" value="1"/>
</dbReference>
<evidence type="ECO:0000256" key="2">
    <source>
        <dbReference type="ARBA" id="ARBA00034247"/>
    </source>
</evidence>
<evidence type="ECO:0000256" key="3">
    <source>
        <dbReference type="SAM" id="Phobius"/>
    </source>
</evidence>
<dbReference type="InterPro" id="IPR000160">
    <property type="entry name" value="GGDEF_dom"/>
</dbReference>
<dbReference type="InterPro" id="IPR029787">
    <property type="entry name" value="Nucleotide_cyclase"/>
</dbReference>
<dbReference type="PANTHER" id="PTHR45138:SF9">
    <property type="entry name" value="DIGUANYLATE CYCLASE DGCM-RELATED"/>
    <property type="match status" value="1"/>
</dbReference>
<feature type="transmembrane region" description="Helical" evidence="3">
    <location>
        <begin position="6"/>
        <end position="26"/>
    </location>
</feature>
<evidence type="ECO:0000313" key="5">
    <source>
        <dbReference type="EMBL" id="CAL95239.1"/>
    </source>
</evidence>
<evidence type="ECO:0000256" key="1">
    <source>
        <dbReference type="ARBA" id="ARBA00012528"/>
    </source>
</evidence>
<dbReference type="STRING" id="62928.azo2622"/>
<dbReference type="Gene3D" id="3.30.70.270">
    <property type="match status" value="1"/>
</dbReference>
<feature type="transmembrane region" description="Helical" evidence="3">
    <location>
        <begin position="152"/>
        <end position="174"/>
    </location>
</feature>
<dbReference type="HOGENOM" id="CLU_000445_11_1_4"/>
<reference evidence="5 6" key="1">
    <citation type="journal article" date="2006" name="Nat. Biotechnol.">
        <title>Complete genome of the mutualistic, N2-fixing grass endophyte Azoarcus sp. strain BH72.</title>
        <authorList>
            <person name="Krause A."/>
            <person name="Ramakumar A."/>
            <person name="Bartels D."/>
            <person name="Battistoni F."/>
            <person name="Bekel T."/>
            <person name="Boch J."/>
            <person name="Boehm M."/>
            <person name="Friedrich F."/>
            <person name="Hurek T."/>
            <person name="Krause L."/>
            <person name="Linke B."/>
            <person name="McHardy A.C."/>
            <person name="Sarkar A."/>
            <person name="Schneiker S."/>
            <person name="Syed A.A."/>
            <person name="Thauer R."/>
            <person name="Vorhoelter F.-J."/>
            <person name="Weidner S."/>
            <person name="Puehler A."/>
            <person name="Reinhold-Hurek B."/>
            <person name="Kaiser O."/>
            <person name="Goesmann A."/>
        </authorList>
    </citation>
    <scope>NUCLEOTIDE SEQUENCE [LARGE SCALE GENOMIC DNA]</scope>
    <source>
        <strain evidence="5 6">BH72</strain>
    </source>
</reference>
<protein>
    <recommendedName>
        <fullName evidence="1">diguanylate cyclase</fullName>
        <ecNumber evidence="1">2.7.7.65</ecNumber>
    </recommendedName>
</protein>
<name>A1K8T4_AZOSB</name>
<feature type="domain" description="GGDEF" evidence="4">
    <location>
        <begin position="251"/>
        <end position="382"/>
    </location>
</feature>
<dbReference type="FunFam" id="3.30.70.270:FF:000001">
    <property type="entry name" value="Diguanylate cyclase domain protein"/>
    <property type="match status" value="1"/>
</dbReference>
<dbReference type="GO" id="GO:1902201">
    <property type="term" value="P:negative regulation of bacterial-type flagellum-dependent cell motility"/>
    <property type="evidence" value="ECO:0007669"/>
    <property type="project" value="TreeGrafter"/>
</dbReference>
<feature type="transmembrane region" description="Helical" evidence="3">
    <location>
        <begin position="38"/>
        <end position="55"/>
    </location>
</feature>
<accession>A1K8T4</accession>